<dbReference type="Pfam" id="PF00348">
    <property type="entry name" value="polyprenyl_synt"/>
    <property type="match status" value="1"/>
</dbReference>
<evidence type="ECO:0000256" key="6">
    <source>
        <dbReference type="ARBA" id="ARBA00022723"/>
    </source>
</evidence>
<comment type="caution">
    <text evidence="13">The sequence shown here is derived from an EMBL/GenBank/DDBJ whole genome shotgun (WGS) entry which is preliminary data.</text>
</comment>
<dbReference type="EC" id="2.5.1.10" evidence="3"/>
<comment type="catalytic activity">
    <reaction evidence="11">
        <text>isopentenyl diphosphate + (2E)-geranyl diphosphate = (2E,6E)-farnesyl diphosphate + diphosphate</text>
        <dbReference type="Rhea" id="RHEA:19361"/>
        <dbReference type="ChEBI" id="CHEBI:33019"/>
        <dbReference type="ChEBI" id="CHEBI:58057"/>
        <dbReference type="ChEBI" id="CHEBI:128769"/>
        <dbReference type="ChEBI" id="CHEBI:175763"/>
        <dbReference type="EC" id="2.5.1.10"/>
    </reaction>
</comment>
<dbReference type="FunFam" id="1.10.600.10:FF:000001">
    <property type="entry name" value="Geranylgeranyl diphosphate synthase"/>
    <property type="match status" value="1"/>
</dbReference>
<dbReference type="OrthoDB" id="9805316at2"/>
<proteinExistence type="inferred from homology"/>
<keyword evidence="6" id="KW-0479">Metal-binding</keyword>
<dbReference type="GO" id="GO:0004337">
    <property type="term" value="F:(2E,6E)-farnesyl diphosphate synthase activity"/>
    <property type="evidence" value="ECO:0007669"/>
    <property type="project" value="UniProtKB-EC"/>
</dbReference>
<dbReference type="SUPFAM" id="SSF48576">
    <property type="entry name" value="Terpenoid synthases"/>
    <property type="match status" value="1"/>
</dbReference>
<evidence type="ECO:0000256" key="2">
    <source>
        <dbReference type="ARBA" id="ARBA00006706"/>
    </source>
</evidence>
<keyword evidence="8" id="KW-0414">Isoprene biosynthesis</keyword>
<evidence type="ECO:0000256" key="8">
    <source>
        <dbReference type="ARBA" id="ARBA00023229"/>
    </source>
</evidence>
<dbReference type="CDD" id="cd00685">
    <property type="entry name" value="Trans_IPPS_HT"/>
    <property type="match status" value="1"/>
</dbReference>
<protein>
    <recommendedName>
        <fullName evidence="4">Farnesyl diphosphate synthase</fullName>
        <ecNumber evidence="3">2.5.1.10</ecNumber>
    </recommendedName>
    <alternativeName>
        <fullName evidence="10">(2E,6E)-farnesyl diphosphate synthase</fullName>
    </alternativeName>
    <alternativeName>
        <fullName evidence="9">Geranyltranstransferase</fullName>
    </alternativeName>
</protein>
<dbReference type="PANTHER" id="PTHR43281">
    <property type="entry name" value="FARNESYL DIPHOSPHATE SYNTHASE"/>
    <property type="match status" value="1"/>
</dbReference>
<evidence type="ECO:0000256" key="4">
    <source>
        <dbReference type="ARBA" id="ARBA00015100"/>
    </source>
</evidence>
<dbReference type="RefSeq" id="WP_161253885.1">
    <property type="nucleotide sequence ID" value="NZ_WXEY01000001.1"/>
</dbReference>
<gene>
    <name evidence="13" type="ORF">GTO91_01750</name>
</gene>
<name>A0A845KXR3_9FIRM</name>
<dbReference type="EMBL" id="WXEY01000001">
    <property type="protein sequence ID" value="MZP28447.1"/>
    <property type="molecule type" value="Genomic_DNA"/>
</dbReference>
<evidence type="ECO:0000256" key="7">
    <source>
        <dbReference type="ARBA" id="ARBA00022842"/>
    </source>
</evidence>
<evidence type="ECO:0000256" key="5">
    <source>
        <dbReference type="ARBA" id="ARBA00022679"/>
    </source>
</evidence>
<dbReference type="GO" id="GO:0046872">
    <property type="term" value="F:metal ion binding"/>
    <property type="evidence" value="ECO:0007669"/>
    <property type="project" value="UniProtKB-KW"/>
</dbReference>
<evidence type="ECO:0000256" key="1">
    <source>
        <dbReference type="ARBA" id="ARBA00001946"/>
    </source>
</evidence>
<sequence length="296" mass="31774">MDLKAEMKQLNSKVDAALSRYMPAEDVAPPVIHKAMRYSLFAGGKRLRPVLVLAGCRAVGGDEDAVMAAACALEMIHTYSLIHDDLPAMDDDDLRRGMPTNHVVFGEATAILAGDGLLTRAFGVLAEEGLRSGQSPALVLQVIAELAEAAGSLGMIGGQVVDMESENKQIDFATMEYIHAHKTGALIRASLRIGALLGGGSPEQVEALSRYGDHLGLAFQITDDLLDIQGDPEKIGKPVGSDEKNNKATYPALLGLEKARQEAERVVQAALDSLDGFDEKAELLRELARYLLVREN</sequence>
<accession>A0A845KXR3</accession>
<dbReference type="InterPro" id="IPR000092">
    <property type="entry name" value="Polyprenyl_synt"/>
</dbReference>
<evidence type="ECO:0000256" key="12">
    <source>
        <dbReference type="RuleBase" id="RU004466"/>
    </source>
</evidence>
<dbReference type="InterPro" id="IPR033749">
    <property type="entry name" value="Polyprenyl_synt_CS"/>
</dbReference>
<dbReference type="Gene3D" id="1.10.600.10">
    <property type="entry name" value="Farnesyl Diphosphate Synthase"/>
    <property type="match status" value="1"/>
</dbReference>
<dbReference type="SFLD" id="SFLDG01017">
    <property type="entry name" value="Polyprenyl_Transferase_Like"/>
    <property type="match status" value="1"/>
</dbReference>
<comment type="cofactor">
    <cofactor evidence="1">
        <name>Mg(2+)</name>
        <dbReference type="ChEBI" id="CHEBI:18420"/>
    </cofactor>
</comment>
<evidence type="ECO:0000256" key="9">
    <source>
        <dbReference type="ARBA" id="ARBA00032380"/>
    </source>
</evidence>
<reference evidence="13 14" key="1">
    <citation type="submission" date="2020-01" db="EMBL/GenBank/DDBJ databases">
        <title>Whole-genome sequence of Heliobacterium undosum DSM 13378.</title>
        <authorList>
            <person name="Kyndt J.A."/>
            <person name="Meyer T.E."/>
        </authorList>
    </citation>
    <scope>NUCLEOTIDE SEQUENCE [LARGE SCALE GENOMIC DNA]</scope>
    <source>
        <strain evidence="13 14">DSM 13378</strain>
    </source>
</reference>
<keyword evidence="14" id="KW-1185">Reference proteome</keyword>
<dbReference type="GO" id="GO:0016114">
    <property type="term" value="P:terpenoid biosynthetic process"/>
    <property type="evidence" value="ECO:0007669"/>
    <property type="project" value="UniProtKB-ARBA"/>
</dbReference>
<evidence type="ECO:0000256" key="10">
    <source>
        <dbReference type="ARBA" id="ARBA00032873"/>
    </source>
</evidence>
<dbReference type="InterPro" id="IPR053378">
    <property type="entry name" value="Prenyl_diphosphate_synthase"/>
</dbReference>
<organism evidence="13 14">
    <name type="scientific">Heliomicrobium undosum</name>
    <dbReference type="NCBI Taxonomy" id="121734"/>
    <lineage>
        <taxon>Bacteria</taxon>
        <taxon>Bacillati</taxon>
        <taxon>Bacillota</taxon>
        <taxon>Clostridia</taxon>
        <taxon>Eubacteriales</taxon>
        <taxon>Heliobacteriaceae</taxon>
        <taxon>Heliomicrobium</taxon>
    </lineage>
</organism>
<evidence type="ECO:0000313" key="14">
    <source>
        <dbReference type="Proteomes" id="UP000463470"/>
    </source>
</evidence>
<dbReference type="PROSITE" id="PS00444">
    <property type="entry name" value="POLYPRENYL_SYNTHASE_2"/>
    <property type="match status" value="1"/>
</dbReference>
<keyword evidence="5 12" id="KW-0808">Transferase</keyword>
<evidence type="ECO:0000256" key="11">
    <source>
        <dbReference type="ARBA" id="ARBA00049399"/>
    </source>
</evidence>
<dbReference type="PANTHER" id="PTHR43281:SF1">
    <property type="entry name" value="FARNESYL DIPHOSPHATE SYNTHASE"/>
    <property type="match status" value="1"/>
</dbReference>
<evidence type="ECO:0000313" key="13">
    <source>
        <dbReference type="EMBL" id="MZP28447.1"/>
    </source>
</evidence>
<dbReference type="PROSITE" id="PS00723">
    <property type="entry name" value="POLYPRENYL_SYNTHASE_1"/>
    <property type="match status" value="1"/>
</dbReference>
<dbReference type="SFLD" id="SFLDS00005">
    <property type="entry name" value="Isoprenoid_Synthase_Type_I"/>
    <property type="match status" value="1"/>
</dbReference>
<evidence type="ECO:0000256" key="3">
    <source>
        <dbReference type="ARBA" id="ARBA00012439"/>
    </source>
</evidence>
<keyword evidence="7" id="KW-0460">Magnesium</keyword>
<dbReference type="InterPro" id="IPR008949">
    <property type="entry name" value="Isoprenoid_synthase_dom_sf"/>
</dbReference>
<dbReference type="NCBIfam" id="NF045485">
    <property type="entry name" value="FPPsyn"/>
    <property type="match status" value="1"/>
</dbReference>
<dbReference type="AlphaFoldDB" id="A0A845KXR3"/>
<comment type="similarity">
    <text evidence="2 12">Belongs to the FPP/GGPP synthase family.</text>
</comment>
<dbReference type="GO" id="GO:0005737">
    <property type="term" value="C:cytoplasm"/>
    <property type="evidence" value="ECO:0007669"/>
    <property type="project" value="UniProtKB-ARBA"/>
</dbReference>
<dbReference type="Proteomes" id="UP000463470">
    <property type="component" value="Unassembled WGS sequence"/>
</dbReference>